<sequence length="442" mass="50678">MKKYKAFIFFFLFAFILGYSQNNTEELTTKEIKETIHAVGKVIMEKYVFPEIANEITELINSNLKKGYYKNLSNPKELAKKLTKDIQSINHDKHLRVFYNPESHGRESTEMSAEDREKFLEKMREMEKRDNFTFKEVKILDGNIGYINFRGFRDPEYASETVIATMNFLSNTDAIIFDLRNNGGGYPQMVQLLSSYFFKGDPIHLNTFYNRIDETSEQFWTLPYVPGKRLPDVQLYILTSSSTFSAAEEFSYNLKHLKRAVIIGETSGGGAHPGESFRVSNKFKVWTSTGRAINPITNSNWEGIGVIPHIKTSEKEALISARLKALDSLKKVNTDDIRNDYYDWHIGTLKATQTPVNVSLSSLKSYVGTYESLIISLENGVLYYQSDAPDSKVKLTPIDNSTFQYGELTDVRILFLRTNNKVEALMTKNVYGRSDTYTKDEN</sequence>
<gene>
    <name evidence="3" type="ORF">ATO12_02730</name>
</gene>
<evidence type="ECO:0000313" key="3">
    <source>
        <dbReference type="EMBL" id="EZH75725.1"/>
    </source>
</evidence>
<dbReference type="CDD" id="cd07563">
    <property type="entry name" value="Peptidase_S41_IRBP"/>
    <property type="match status" value="1"/>
</dbReference>
<accession>A0A023C0D9</accession>
<dbReference type="PANTHER" id="PTHR11261:SF3">
    <property type="entry name" value="RETINOL-BINDING PROTEIN 3"/>
    <property type="match status" value="1"/>
</dbReference>
<dbReference type="eggNOG" id="COG0793">
    <property type="taxonomic scope" value="Bacteria"/>
</dbReference>
<reference evidence="3 4" key="1">
    <citation type="submission" date="2014-04" db="EMBL/GenBank/DDBJ databases">
        <title>Aquimarina sp. 22II-S11-z7 Genome Sequencing.</title>
        <authorList>
            <person name="Lai Q."/>
        </authorList>
    </citation>
    <scope>NUCLEOTIDE SEQUENCE [LARGE SCALE GENOMIC DNA]</scope>
    <source>
        <strain evidence="3 4">22II-S11-z7</strain>
    </source>
</reference>
<dbReference type="InterPro" id="IPR005151">
    <property type="entry name" value="Tail-specific_protease"/>
</dbReference>
<evidence type="ECO:0000259" key="2">
    <source>
        <dbReference type="SMART" id="SM00245"/>
    </source>
</evidence>
<proteinExistence type="predicted"/>
<dbReference type="Pfam" id="PF03572">
    <property type="entry name" value="Peptidase_S41"/>
    <property type="match status" value="1"/>
</dbReference>
<protein>
    <recommendedName>
        <fullName evidence="2">Tail specific protease domain-containing protein</fullName>
    </recommendedName>
</protein>
<feature type="domain" description="Tail specific protease" evidence="2">
    <location>
        <begin position="115"/>
        <end position="313"/>
    </location>
</feature>
<dbReference type="InterPro" id="IPR029045">
    <property type="entry name" value="ClpP/crotonase-like_dom_sf"/>
</dbReference>
<dbReference type="STRING" id="1317122.ATO12_02730"/>
<name>A0A023C0D9_9FLAO</name>
<dbReference type="GO" id="GO:0006508">
    <property type="term" value="P:proteolysis"/>
    <property type="evidence" value="ECO:0007669"/>
    <property type="project" value="InterPro"/>
</dbReference>
<evidence type="ECO:0000256" key="1">
    <source>
        <dbReference type="SAM" id="SignalP"/>
    </source>
</evidence>
<feature type="signal peptide" evidence="1">
    <location>
        <begin position="1"/>
        <end position="20"/>
    </location>
</feature>
<dbReference type="PANTHER" id="PTHR11261">
    <property type="entry name" value="INTERPHOTORECEPTOR RETINOID-BINDING PROTEIN"/>
    <property type="match status" value="1"/>
</dbReference>
<comment type="caution">
    <text evidence="3">The sequence shown here is derived from an EMBL/GenBank/DDBJ whole genome shotgun (WGS) entry which is preliminary data.</text>
</comment>
<dbReference type="AlphaFoldDB" id="A0A023C0D9"/>
<organism evidence="3 4">
    <name type="scientific">Aquimarina atlantica</name>
    <dbReference type="NCBI Taxonomy" id="1317122"/>
    <lineage>
        <taxon>Bacteria</taxon>
        <taxon>Pseudomonadati</taxon>
        <taxon>Bacteroidota</taxon>
        <taxon>Flavobacteriia</taxon>
        <taxon>Flavobacteriales</taxon>
        <taxon>Flavobacteriaceae</taxon>
        <taxon>Aquimarina</taxon>
    </lineage>
</organism>
<dbReference type="Proteomes" id="UP000023541">
    <property type="component" value="Unassembled WGS sequence"/>
</dbReference>
<dbReference type="Gene3D" id="3.30.750.44">
    <property type="match status" value="1"/>
</dbReference>
<dbReference type="OrthoDB" id="6397760at2"/>
<dbReference type="EMBL" id="AQRA01000001">
    <property type="protein sequence ID" value="EZH75725.1"/>
    <property type="molecule type" value="Genomic_DNA"/>
</dbReference>
<keyword evidence="1" id="KW-0732">Signal</keyword>
<dbReference type="Pfam" id="PF11918">
    <property type="entry name" value="Peptidase_S41_N"/>
    <property type="match status" value="1"/>
</dbReference>
<dbReference type="RefSeq" id="WP_051575560.1">
    <property type="nucleotide sequence ID" value="NZ_AQRA01000001.1"/>
</dbReference>
<keyword evidence="4" id="KW-1185">Reference proteome</keyword>
<dbReference type="SMART" id="SM00245">
    <property type="entry name" value="TSPc"/>
    <property type="match status" value="1"/>
</dbReference>
<dbReference type="GO" id="GO:0008236">
    <property type="term" value="F:serine-type peptidase activity"/>
    <property type="evidence" value="ECO:0007669"/>
    <property type="project" value="InterPro"/>
</dbReference>
<dbReference type="SUPFAM" id="SSF52096">
    <property type="entry name" value="ClpP/crotonase"/>
    <property type="match status" value="1"/>
</dbReference>
<evidence type="ECO:0000313" key="4">
    <source>
        <dbReference type="Proteomes" id="UP000023541"/>
    </source>
</evidence>
<feature type="chain" id="PRO_5001512152" description="Tail specific protease domain-containing protein" evidence="1">
    <location>
        <begin position="21"/>
        <end position="442"/>
    </location>
</feature>
<dbReference type="Gene3D" id="3.90.226.10">
    <property type="entry name" value="2-enoyl-CoA Hydratase, Chain A, domain 1"/>
    <property type="match status" value="1"/>
</dbReference>